<dbReference type="Proteomes" id="UP001190700">
    <property type="component" value="Unassembled WGS sequence"/>
</dbReference>
<comment type="caution">
    <text evidence="2">The sequence shown here is derived from an EMBL/GenBank/DDBJ whole genome shotgun (WGS) entry which is preliminary data.</text>
</comment>
<organism evidence="2 3">
    <name type="scientific">Cymbomonas tetramitiformis</name>
    <dbReference type="NCBI Taxonomy" id="36881"/>
    <lineage>
        <taxon>Eukaryota</taxon>
        <taxon>Viridiplantae</taxon>
        <taxon>Chlorophyta</taxon>
        <taxon>Pyramimonadophyceae</taxon>
        <taxon>Pyramimonadales</taxon>
        <taxon>Pyramimonadaceae</taxon>
        <taxon>Cymbomonas</taxon>
    </lineage>
</organism>
<gene>
    <name evidence="2" type="ORF">CYMTET_23307</name>
</gene>
<feature type="signal peptide" evidence="1">
    <location>
        <begin position="1"/>
        <end position="25"/>
    </location>
</feature>
<evidence type="ECO:0000256" key="1">
    <source>
        <dbReference type="SAM" id="SignalP"/>
    </source>
</evidence>
<accession>A0AAE0FYG2</accession>
<name>A0AAE0FYG2_9CHLO</name>
<evidence type="ECO:0000313" key="3">
    <source>
        <dbReference type="Proteomes" id="UP001190700"/>
    </source>
</evidence>
<protein>
    <recommendedName>
        <fullName evidence="4">ShKT domain-containing protein</fullName>
    </recommendedName>
</protein>
<proteinExistence type="predicted"/>
<keyword evidence="1" id="KW-0732">Signal</keyword>
<keyword evidence="3" id="KW-1185">Reference proteome</keyword>
<evidence type="ECO:0000313" key="2">
    <source>
        <dbReference type="EMBL" id="KAK3268179.1"/>
    </source>
</evidence>
<feature type="chain" id="PRO_5042245813" description="ShKT domain-containing protein" evidence="1">
    <location>
        <begin position="26"/>
        <end position="552"/>
    </location>
</feature>
<dbReference type="EMBL" id="LGRX02011977">
    <property type="protein sequence ID" value="KAK3268179.1"/>
    <property type="molecule type" value="Genomic_DNA"/>
</dbReference>
<reference evidence="2 3" key="1">
    <citation type="journal article" date="2015" name="Genome Biol. Evol.">
        <title>Comparative Genomics of a Bacterivorous Green Alga Reveals Evolutionary Causalities and Consequences of Phago-Mixotrophic Mode of Nutrition.</title>
        <authorList>
            <person name="Burns J.A."/>
            <person name="Paasch A."/>
            <person name="Narechania A."/>
            <person name="Kim E."/>
        </authorList>
    </citation>
    <scope>NUCLEOTIDE SEQUENCE [LARGE SCALE GENOMIC DNA]</scope>
    <source>
        <strain evidence="2 3">PLY_AMNH</strain>
    </source>
</reference>
<dbReference type="AlphaFoldDB" id="A0AAE0FYG2"/>
<sequence>MARSTLTRALVALGLVLSLASPSCGRVALSTGVHLQYPSKPTPFVSDEGERVAESLADYLSTTAEDYEKPLLWEAVSLQRSAVTLFDLKIKLQRRRGSAVVKDSVQATIVQTNEGELYLLHLKDNHPAGSAVLGNGSLAENEAARRSILQTDECIDDGDFRDEKAYPCSTWSGYNCSGAADWGYTEEGTADILENCEVSCGLCTLPPPPLSPLRLPSTPFSPPISDECTESSTFRDEKAYPCSTWSGYNCSGAADWGYTEEGTADILENCRLSCSLCNPFPPPPIPPYSPAGSHHSNCTTYISLSSGTCESSGLWPVLDGGECETASIEAGYSDGTVSNDYSRPAYPIGCYIFSSFGVERLWFNIPNDDVSFATCDASSICICSCTLPPPPPLFPPSDSVINGTTIVISNASTGAYQLDQAISMEFKEIVLETDITLLDPLPKIEYHVEVTGQCDRELCAIDAANCYDSDFFSGGNYDRCRIFDVDFRGGLILRSLILRNGKRARWTTGGGAIYTEGPLTIIGSILEANAAVRTCDVHLQRGESVWCAPAAR</sequence>
<evidence type="ECO:0008006" key="4">
    <source>
        <dbReference type="Google" id="ProtNLM"/>
    </source>
</evidence>